<dbReference type="CDD" id="cd07043">
    <property type="entry name" value="STAS_anti-anti-sigma_factors"/>
    <property type="match status" value="1"/>
</dbReference>
<sequence>MKFNLETCSEDPRGIIAEMTGELDIESSDEFKSTLKGIIETGPPVVVLDFEGVTFVDSSGLGAIVGVEREGNSNGCRIRITGTHGPVAKVFAITCLDKVFPRYEDRESALSD</sequence>
<dbReference type="NCBIfam" id="TIGR00377">
    <property type="entry name" value="ant_ant_sig"/>
    <property type="match status" value="1"/>
</dbReference>
<evidence type="ECO:0000313" key="5">
    <source>
        <dbReference type="Proteomes" id="UP000480266"/>
    </source>
</evidence>
<protein>
    <recommendedName>
        <fullName evidence="2">Anti-sigma factor antagonist</fullName>
    </recommendedName>
</protein>
<dbReference type="PROSITE" id="PS50801">
    <property type="entry name" value="STAS"/>
    <property type="match status" value="1"/>
</dbReference>
<evidence type="ECO:0000313" key="4">
    <source>
        <dbReference type="EMBL" id="NGX99140.1"/>
    </source>
</evidence>
<gene>
    <name evidence="4" type="ORF">G4V63_29240</name>
</gene>
<comment type="caution">
    <text evidence="4">The sequence shown here is derived from an EMBL/GenBank/DDBJ whole genome shotgun (WGS) entry which is preliminary data.</text>
</comment>
<dbReference type="InterPro" id="IPR036513">
    <property type="entry name" value="STAS_dom_sf"/>
</dbReference>
<dbReference type="PANTHER" id="PTHR33495:SF2">
    <property type="entry name" value="ANTI-SIGMA FACTOR ANTAGONIST TM_1081-RELATED"/>
    <property type="match status" value="1"/>
</dbReference>
<evidence type="ECO:0000259" key="3">
    <source>
        <dbReference type="PROSITE" id="PS50801"/>
    </source>
</evidence>
<dbReference type="InterPro" id="IPR002645">
    <property type="entry name" value="STAS_dom"/>
</dbReference>
<dbReference type="Pfam" id="PF01740">
    <property type="entry name" value="STAS"/>
    <property type="match status" value="1"/>
</dbReference>
<dbReference type="InterPro" id="IPR003658">
    <property type="entry name" value="Anti-sigma_ant"/>
</dbReference>
<comment type="similarity">
    <text evidence="1 2">Belongs to the anti-sigma-factor antagonist family.</text>
</comment>
<feature type="domain" description="STAS" evidence="3">
    <location>
        <begin position="15"/>
        <end position="112"/>
    </location>
</feature>
<dbReference type="Proteomes" id="UP000480266">
    <property type="component" value="Unassembled WGS sequence"/>
</dbReference>
<dbReference type="EMBL" id="JAAMRR010001492">
    <property type="protein sequence ID" value="NGX99140.1"/>
    <property type="molecule type" value="Genomic_DNA"/>
</dbReference>
<evidence type="ECO:0000256" key="1">
    <source>
        <dbReference type="ARBA" id="ARBA00009013"/>
    </source>
</evidence>
<name>A0A7C9RKM2_9BRAD</name>
<dbReference type="PANTHER" id="PTHR33495">
    <property type="entry name" value="ANTI-SIGMA FACTOR ANTAGONIST TM_1081-RELATED-RELATED"/>
    <property type="match status" value="1"/>
</dbReference>
<organism evidence="4 5">
    <name type="scientific">Candidatus Afipia apatlaquensis</name>
    <dbReference type="NCBI Taxonomy" id="2712852"/>
    <lineage>
        <taxon>Bacteria</taxon>
        <taxon>Pseudomonadati</taxon>
        <taxon>Pseudomonadota</taxon>
        <taxon>Alphaproteobacteria</taxon>
        <taxon>Hyphomicrobiales</taxon>
        <taxon>Nitrobacteraceae</taxon>
        <taxon>Afipia</taxon>
    </lineage>
</organism>
<evidence type="ECO:0000256" key="2">
    <source>
        <dbReference type="RuleBase" id="RU003749"/>
    </source>
</evidence>
<accession>A0A7C9RKM2</accession>
<reference evidence="4" key="1">
    <citation type="submission" date="2020-02" db="EMBL/GenBank/DDBJ databases">
        <title>Draft genome sequence of Candidatus Afipia apatlaquensis IBT-C3, a potential strain for decolorization of textile dyes.</title>
        <authorList>
            <person name="Sanchez-Reyes A."/>
            <person name="Breton-Deval L."/>
            <person name="Mangelson H."/>
            <person name="Sanchez-Flores A."/>
        </authorList>
    </citation>
    <scope>NUCLEOTIDE SEQUENCE [LARGE SCALE GENOMIC DNA]</scope>
    <source>
        <strain evidence="4">IBT-C3</strain>
    </source>
</reference>
<dbReference type="AlphaFoldDB" id="A0A7C9RKM2"/>
<dbReference type="Gene3D" id="3.30.750.24">
    <property type="entry name" value="STAS domain"/>
    <property type="match status" value="1"/>
</dbReference>
<dbReference type="GO" id="GO:0043856">
    <property type="term" value="F:anti-sigma factor antagonist activity"/>
    <property type="evidence" value="ECO:0007669"/>
    <property type="project" value="InterPro"/>
</dbReference>
<proteinExistence type="inferred from homology"/>
<dbReference type="SUPFAM" id="SSF52091">
    <property type="entry name" value="SpoIIaa-like"/>
    <property type="match status" value="1"/>
</dbReference>
<keyword evidence="5" id="KW-1185">Reference proteome</keyword>